<dbReference type="Proteomes" id="UP000247409">
    <property type="component" value="Unassembled WGS sequence"/>
</dbReference>
<accession>A0A2V3J4H5</accession>
<dbReference type="AlphaFoldDB" id="A0A2V3J4H5"/>
<reference evidence="1 2" key="1">
    <citation type="journal article" date="2018" name="Mol. Biol. Evol.">
        <title>Analysis of the draft genome of the red seaweed Gracilariopsis chorda provides insights into genome size evolution in Rhodophyta.</title>
        <authorList>
            <person name="Lee J."/>
            <person name="Yang E.C."/>
            <person name="Graf L."/>
            <person name="Yang J.H."/>
            <person name="Qiu H."/>
            <person name="Zel Zion U."/>
            <person name="Chan C.X."/>
            <person name="Stephens T.G."/>
            <person name="Weber A.P.M."/>
            <person name="Boo G.H."/>
            <person name="Boo S.M."/>
            <person name="Kim K.M."/>
            <person name="Shin Y."/>
            <person name="Jung M."/>
            <person name="Lee S.J."/>
            <person name="Yim H.S."/>
            <person name="Lee J.H."/>
            <person name="Bhattacharya D."/>
            <person name="Yoon H.S."/>
        </authorList>
    </citation>
    <scope>NUCLEOTIDE SEQUENCE [LARGE SCALE GENOMIC DNA]</scope>
    <source>
        <strain evidence="1 2">SKKU-2015</strain>
        <tissue evidence="1">Whole body</tissue>
    </source>
</reference>
<dbReference type="EMBL" id="NBIV01000006">
    <property type="protein sequence ID" value="PXF49356.1"/>
    <property type="molecule type" value="Genomic_DNA"/>
</dbReference>
<organism evidence="1 2">
    <name type="scientific">Gracilariopsis chorda</name>
    <dbReference type="NCBI Taxonomy" id="448386"/>
    <lineage>
        <taxon>Eukaryota</taxon>
        <taxon>Rhodophyta</taxon>
        <taxon>Florideophyceae</taxon>
        <taxon>Rhodymeniophycidae</taxon>
        <taxon>Gracilariales</taxon>
        <taxon>Gracilariaceae</taxon>
        <taxon>Gracilariopsis</taxon>
    </lineage>
</organism>
<name>A0A2V3J4H5_9FLOR</name>
<evidence type="ECO:0000313" key="1">
    <source>
        <dbReference type="EMBL" id="PXF49356.1"/>
    </source>
</evidence>
<comment type="caution">
    <text evidence="1">The sequence shown here is derived from an EMBL/GenBank/DDBJ whole genome shotgun (WGS) entry which is preliminary data.</text>
</comment>
<protein>
    <submittedName>
        <fullName evidence="1">Uncharacterized protein</fullName>
    </submittedName>
</protein>
<proteinExistence type="predicted"/>
<gene>
    <name evidence="1" type="ORF">BWQ96_00930</name>
</gene>
<evidence type="ECO:0000313" key="2">
    <source>
        <dbReference type="Proteomes" id="UP000247409"/>
    </source>
</evidence>
<keyword evidence="2" id="KW-1185">Reference proteome</keyword>
<sequence length="159" mass="18513">MQDFAFSLERIYNCVTGRKAAPVSSGLISITPEKSTEFMIPESRKEKNYYIKARSVYRRISQPLTNLQHSYSFLNPSSFINFQTFRIMNSQVPKTDIAAPSWKFFLDRYDRALGEIISERTAQKEANEAARRASRGKRNMYEMESEDVCFARSIKRARK</sequence>